<evidence type="ECO:0000256" key="3">
    <source>
        <dbReference type="RuleBase" id="RU000564"/>
    </source>
</evidence>
<protein>
    <recommendedName>
        <fullName evidence="3">50S ribosomal protein L31</fullName>
    </recommendedName>
</protein>
<name>B1VAS5_PHYAS</name>
<proteinExistence type="inferred from homology"/>
<dbReference type="EMBL" id="AM422018">
    <property type="protein sequence ID" value="CAM12048.1"/>
    <property type="molecule type" value="Genomic_DNA"/>
</dbReference>
<dbReference type="InterPro" id="IPR034704">
    <property type="entry name" value="Ribosomal_bL28/bL31-like_sf"/>
</dbReference>
<dbReference type="Gene3D" id="4.10.830.30">
    <property type="entry name" value="Ribosomal protein L31"/>
    <property type="match status" value="1"/>
</dbReference>
<dbReference type="InterPro" id="IPR042105">
    <property type="entry name" value="Ribosomal_bL31_sf"/>
</dbReference>
<dbReference type="PANTHER" id="PTHR33280">
    <property type="entry name" value="50S RIBOSOMAL PROTEIN L31, CHLOROPLASTIC"/>
    <property type="match status" value="1"/>
</dbReference>
<evidence type="ECO:0000313" key="5">
    <source>
        <dbReference type="Proteomes" id="UP000008323"/>
    </source>
</evidence>
<dbReference type="STRING" id="59748.PA0714"/>
<dbReference type="PRINTS" id="PR01249">
    <property type="entry name" value="RIBOSOMALL31"/>
</dbReference>
<dbReference type="PANTHER" id="PTHR33280:SF1">
    <property type="entry name" value="LARGE RIBOSOMAL SUBUNIT PROTEIN BL31C"/>
    <property type="match status" value="1"/>
</dbReference>
<gene>
    <name evidence="4" type="primary">rpmE</name>
    <name evidence="4" type="ordered locus">PA0714</name>
</gene>
<dbReference type="GO" id="GO:0005840">
    <property type="term" value="C:ribosome"/>
    <property type="evidence" value="ECO:0007669"/>
    <property type="project" value="UniProtKB-KW"/>
</dbReference>
<dbReference type="GO" id="GO:0006412">
    <property type="term" value="P:translation"/>
    <property type="evidence" value="ECO:0007669"/>
    <property type="project" value="InterPro"/>
</dbReference>
<dbReference type="Pfam" id="PF01197">
    <property type="entry name" value="Ribosomal_L31"/>
    <property type="match status" value="1"/>
</dbReference>
<evidence type="ECO:0000256" key="2">
    <source>
        <dbReference type="ARBA" id="ARBA00023274"/>
    </source>
</evidence>
<sequence>MKNNIHPKSQTVKISCPTCERQYQVETTVPSIKIETCFKCGPFYTGSQNFVVAAGPIDKFNKRYNVNTQKSVDQKEKNK</sequence>
<dbReference type="NCBIfam" id="TIGR00105">
    <property type="entry name" value="L31"/>
    <property type="match status" value="1"/>
</dbReference>
<keyword evidence="1 3" id="KW-0689">Ribosomal protein</keyword>
<keyword evidence="2 3" id="KW-0687">Ribonucleoprotein</keyword>
<dbReference type="KEGG" id="pal:PA0714"/>
<reference evidence="4 5" key="1">
    <citation type="journal article" date="2008" name="J. Bacteriol.">
        <title>Comparative genome analysis of 'Candidatus Phytoplasma australiense' (subgroup tuf-Australia I; rp-A) and 'Ca. Phytoplasma asteris' strains OY-M and AY-WB.</title>
        <authorList>
            <person name="Tran-Nguyen L.T."/>
            <person name="Kube M."/>
            <person name="Schneider B."/>
            <person name="Reinhardt R."/>
            <person name="Gibb K.S."/>
        </authorList>
    </citation>
    <scope>NUCLEOTIDE SEQUENCE [LARGE SCALE GENOMIC DNA]</scope>
</reference>
<evidence type="ECO:0000256" key="1">
    <source>
        <dbReference type="ARBA" id="ARBA00022980"/>
    </source>
</evidence>
<dbReference type="InterPro" id="IPR002150">
    <property type="entry name" value="Ribosomal_bL31"/>
</dbReference>
<dbReference type="AlphaFoldDB" id="B1VAS5"/>
<dbReference type="eggNOG" id="COG0254">
    <property type="taxonomic scope" value="Bacteria"/>
</dbReference>
<dbReference type="GO" id="GO:1990904">
    <property type="term" value="C:ribonucleoprotein complex"/>
    <property type="evidence" value="ECO:0007669"/>
    <property type="project" value="UniProtKB-KW"/>
</dbReference>
<dbReference type="Proteomes" id="UP000008323">
    <property type="component" value="Chromosome"/>
</dbReference>
<dbReference type="NCBIfam" id="NF000612">
    <property type="entry name" value="PRK00019.1"/>
    <property type="match status" value="1"/>
</dbReference>
<accession>B1VAS5</accession>
<comment type="similarity">
    <text evidence="3">Belongs to the bacterial ribosomal protein bL31 family.</text>
</comment>
<dbReference type="SUPFAM" id="SSF143800">
    <property type="entry name" value="L28p-like"/>
    <property type="match status" value="1"/>
</dbReference>
<evidence type="ECO:0000313" key="4">
    <source>
        <dbReference type="EMBL" id="CAM12048.1"/>
    </source>
</evidence>
<dbReference type="GO" id="GO:0003735">
    <property type="term" value="F:structural constituent of ribosome"/>
    <property type="evidence" value="ECO:0007669"/>
    <property type="project" value="InterPro"/>
</dbReference>
<organism evidence="4 5">
    <name type="scientific">Phytoplasma australiense</name>
    <dbReference type="NCBI Taxonomy" id="59748"/>
    <lineage>
        <taxon>Bacteria</taxon>
        <taxon>Bacillati</taxon>
        <taxon>Mycoplasmatota</taxon>
        <taxon>Mollicutes</taxon>
        <taxon>Acholeplasmatales</taxon>
        <taxon>Acholeplasmataceae</taxon>
        <taxon>Candidatus Phytoplasma</taxon>
        <taxon>16SrXII (Stolbur group)</taxon>
    </lineage>
</organism>